<reference evidence="2 3" key="1">
    <citation type="submission" date="2019-11" db="EMBL/GenBank/DDBJ databases">
        <authorList>
            <person name="Yang C."/>
            <person name="Li F."/>
        </authorList>
    </citation>
    <scope>NUCLEOTIDE SEQUENCE [LARGE SCALE GENOMIC DNA]</scope>
    <source>
        <strain evidence="2">KB4526</strain>
        <tissue evidence="2">Muscle</tissue>
    </source>
</reference>
<evidence type="ECO:0000256" key="1">
    <source>
        <dbReference type="ARBA" id="ARBA00006190"/>
    </source>
</evidence>
<dbReference type="AlphaFoldDB" id="A0A6G1A4R4"/>
<keyword evidence="3" id="KW-1185">Reference proteome</keyword>
<gene>
    <name evidence="2" type="primary">Chmp1b2</name>
    <name evidence="2" type="ORF">FOF47_R22379</name>
</gene>
<feature type="non-terminal residue" evidence="2">
    <location>
        <position position="110"/>
    </location>
</feature>
<protein>
    <submittedName>
        <fullName evidence="2">CH1B2 protein</fullName>
    </submittedName>
</protein>
<name>A0A6G1A4R4_CROCR</name>
<accession>A0A6G1A4R4</accession>
<sequence>MLNMEKHLFNLKFSVEELNRNVKNMIKKERLRDAWSKKKKSIQECNTNVSRTYTENEIRQKNQAINLYGRSARVDAVGARIQTAGTKGKRTEAVAIAVKCMDATLRGMNL</sequence>
<dbReference type="PANTHER" id="PTHR10476">
    <property type="entry name" value="CHARGED MULTIVESICULAR BODY PROTEIN"/>
    <property type="match status" value="1"/>
</dbReference>
<dbReference type="Gene3D" id="6.10.140.1230">
    <property type="match status" value="1"/>
</dbReference>
<evidence type="ECO:0000313" key="3">
    <source>
        <dbReference type="Proteomes" id="UP000475037"/>
    </source>
</evidence>
<feature type="non-terminal residue" evidence="2">
    <location>
        <position position="1"/>
    </location>
</feature>
<dbReference type="EMBL" id="VOAJ01024678">
    <property type="protein sequence ID" value="KAF0870422.1"/>
    <property type="molecule type" value="Genomic_DNA"/>
</dbReference>
<dbReference type="InterPro" id="IPR005024">
    <property type="entry name" value="Snf7_fam"/>
</dbReference>
<dbReference type="Proteomes" id="UP000475037">
    <property type="component" value="Unassembled WGS sequence"/>
</dbReference>
<evidence type="ECO:0000313" key="2">
    <source>
        <dbReference type="EMBL" id="KAF0870422.1"/>
    </source>
</evidence>
<comment type="similarity">
    <text evidence="1">Belongs to the SNF7 family.</text>
</comment>
<dbReference type="GO" id="GO:0007034">
    <property type="term" value="P:vacuolar transport"/>
    <property type="evidence" value="ECO:0007669"/>
    <property type="project" value="InterPro"/>
</dbReference>
<organism evidence="2 3">
    <name type="scientific">Crocuta crocuta</name>
    <name type="common">Spotted hyena</name>
    <dbReference type="NCBI Taxonomy" id="9678"/>
    <lineage>
        <taxon>Eukaryota</taxon>
        <taxon>Metazoa</taxon>
        <taxon>Chordata</taxon>
        <taxon>Craniata</taxon>
        <taxon>Vertebrata</taxon>
        <taxon>Euteleostomi</taxon>
        <taxon>Mammalia</taxon>
        <taxon>Eutheria</taxon>
        <taxon>Laurasiatheria</taxon>
        <taxon>Carnivora</taxon>
        <taxon>Feliformia</taxon>
        <taxon>Hyaenidae</taxon>
        <taxon>Crocuta</taxon>
    </lineage>
</organism>
<proteinExistence type="inferred from homology"/>
<comment type="caution">
    <text evidence="2">The sequence shown here is derived from an EMBL/GenBank/DDBJ whole genome shotgun (WGS) entry which is preliminary data.</text>
</comment>